<dbReference type="AlphaFoldDB" id="A0A0A9BRI6"/>
<dbReference type="EMBL" id="GBRH01234150">
    <property type="protein sequence ID" value="JAD63745.1"/>
    <property type="molecule type" value="Transcribed_RNA"/>
</dbReference>
<name>A0A0A9BRI6_ARUDO</name>
<proteinExistence type="predicted"/>
<sequence length="34" mass="4068">MNGSRIQIREPLINKSHPIYKRIVNHRKAMYICS</sequence>
<evidence type="ECO:0000313" key="1">
    <source>
        <dbReference type="EMBL" id="JAD63745.1"/>
    </source>
</evidence>
<organism evidence="1">
    <name type="scientific">Arundo donax</name>
    <name type="common">Giant reed</name>
    <name type="synonym">Donax arundinaceus</name>
    <dbReference type="NCBI Taxonomy" id="35708"/>
    <lineage>
        <taxon>Eukaryota</taxon>
        <taxon>Viridiplantae</taxon>
        <taxon>Streptophyta</taxon>
        <taxon>Embryophyta</taxon>
        <taxon>Tracheophyta</taxon>
        <taxon>Spermatophyta</taxon>
        <taxon>Magnoliopsida</taxon>
        <taxon>Liliopsida</taxon>
        <taxon>Poales</taxon>
        <taxon>Poaceae</taxon>
        <taxon>PACMAD clade</taxon>
        <taxon>Arundinoideae</taxon>
        <taxon>Arundineae</taxon>
        <taxon>Arundo</taxon>
    </lineage>
</organism>
<accession>A0A0A9BRI6</accession>
<reference evidence="1" key="1">
    <citation type="submission" date="2014-09" db="EMBL/GenBank/DDBJ databases">
        <authorList>
            <person name="Magalhaes I.L.F."/>
            <person name="Oliveira U."/>
            <person name="Santos F.R."/>
            <person name="Vidigal T.H.D.A."/>
            <person name="Brescovit A.D."/>
            <person name="Santos A.J."/>
        </authorList>
    </citation>
    <scope>NUCLEOTIDE SEQUENCE</scope>
    <source>
        <tissue evidence="1">Shoot tissue taken approximately 20 cm above the soil surface</tissue>
    </source>
</reference>
<protein>
    <submittedName>
        <fullName evidence="1">Uncharacterized protein</fullName>
    </submittedName>
</protein>
<reference evidence="1" key="2">
    <citation type="journal article" date="2015" name="Data Brief">
        <title>Shoot transcriptome of the giant reed, Arundo donax.</title>
        <authorList>
            <person name="Barrero R.A."/>
            <person name="Guerrero F.D."/>
            <person name="Moolhuijzen P."/>
            <person name="Goolsby J.A."/>
            <person name="Tidwell J."/>
            <person name="Bellgard S.E."/>
            <person name="Bellgard M.I."/>
        </authorList>
    </citation>
    <scope>NUCLEOTIDE SEQUENCE</scope>
    <source>
        <tissue evidence="1">Shoot tissue taken approximately 20 cm above the soil surface</tissue>
    </source>
</reference>